<dbReference type="Proteomes" id="UP000185944">
    <property type="component" value="Unassembled WGS sequence"/>
</dbReference>
<evidence type="ECO:0000313" key="1">
    <source>
        <dbReference type="EMBL" id="OAG29684.1"/>
    </source>
</evidence>
<dbReference type="OrthoDB" id="2186393at2759"/>
<proteinExistence type="predicted"/>
<dbReference type="AlphaFoldDB" id="A0A177ECK7"/>
<dbReference type="VEuPathDB" id="MicrosporidiaDB:NEDG_00817"/>
<gene>
    <name evidence="1" type="ORF">NEDG_00817</name>
</gene>
<name>A0A177ECK7_9MICR</name>
<evidence type="ECO:0000313" key="2">
    <source>
        <dbReference type="Proteomes" id="UP000185944"/>
    </source>
</evidence>
<dbReference type="Gene3D" id="2.130.10.10">
    <property type="entry name" value="YVTN repeat-like/Quinoprotein amine dehydrogenase"/>
    <property type="match status" value="1"/>
</dbReference>
<dbReference type="RefSeq" id="XP_067544332.1">
    <property type="nucleotide sequence ID" value="XM_067688235.1"/>
</dbReference>
<dbReference type="EMBL" id="LTDL01000040">
    <property type="protein sequence ID" value="OAG29684.1"/>
    <property type="molecule type" value="Genomic_DNA"/>
</dbReference>
<organism evidence="1 2">
    <name type="scientific">Nematocida displodere</name>
    <dbReference type="NCBI Taxonomy" id="1805483"/>
    <lineage>
        <taxon>Eukaryota</taxon>
        <taxon>Fungi</taxon>
        <taxon>Fungi incertae sedis</taxon>
        <taxon>Microsporidia</taxon>
        <taxon>Nematocida</taxon>
    </lineage>
</organism>
<dbReference type="InterPro" id="IPR036322">
    <property type="entry name" value="WD40_repeat_dom_sf"/>
</dbReference>
<keyword evidence="2" id="KW-1185">Reference proteome</keyword>
<sequence>MKNCTLPGDIFSVETLSYLVVMLIDGRVCKVENENVAELFNLEDNIKHTHRHENTIYIATSSTLFSLVGEELKPLHKLDLSQISAMATSKCGSNLCIGHHDGKITVITPNETYTYQEHEDSIIGLVIRSNRIYSASEDGIINKTVLLQKEAKDTYAINKVIKYIGDHFGQIMIIDLGGSIYTLNTAINDLTRTKKVVKKVYNVFLLGGTIYTTYRNELFQILSLSEAAKMEVPELRIDGLFKYQGTIYPFVRNMLRNWAEETVPNELEEFFEDL</sequence>
<dbReference type="SUPFAM" id="SSF50978">
    <property type="entry name" value="WD40 repeat-like"/>
    <property type="match status" value="1"/>
</dbReference>
<dbReference type="InterPro" id="IPR015943">
    <property type="entry name" value="WD40/YVTN_repeat-like_dom_sf"/>
</dbReference>
<comment type="caution">
    <text evidence="1">The sequence shown here is derived from an EMBL/GenBank/DDBJ whole genome shotgun (WGS) entry which is preliminary data.</text>
</comment>
<protein>
    <submittedName>
        <fullName evidence="1">Uncharacterized protein</fullName>
    </submittedName>
</protein>
<accession>A0A177ECK7</accession>
<dbReference type="GeneID" id="93647167"/>
<reference evidence="1 2" key="1">
    <citation type="submission" date="2016-02" db="EMBL/GenBank/DDBJ databases">
        <title>Discovery of a natural microsporidian pathogen with a broad tissue tropism in Caenorhabditis elegans.</title>
        <authorList>
            <person name="Luallen R.J."/>
            <person name="Reinke A.W."/>
            <person name="Tong L."/>
            <person name="Botts M.R."/>
            <person name="Felix M.-A."/>
            <person name="Troemel E.R."/>
        </authorList>
    </citation>
    <scope>NUCLEOTIDE SEQUENCE [LARGE SCALE GENOMIC DNA]</scope>
    <source>
        <strain evidence="1 2">JUm2807</strain>
    </source>
</reference>